<keyword evidence="3" id="KW-1185">Reference proteome</keyword>
<sequence>KRELKRLESLGVISHVEGLFFTCHGIPEVLCTDNRPQYIGQAFDSFAAAYGFKHITSSPRYLQGNAEAERAVQTEKNQKNAEDPYLCGYSSAQLLMGLCLCNRMPTLPSQLDPKLPDSASFAGKEKEKALSDAANYSKRHRARALGVLLLGAPVMVTDMKSSDTILQNHSTLRSYLHLIPLWTPTSLPQQRPPEPFPTEAPMSPAVVPQVLLILRTKSGTAIVKPNRLDL</sequence>
<dbReference type="InterPro" id="IPR050951">
    <property type="entry name" value="Retrovirus_Pol_polyprotein"/>
</dbReference>
<accession>A0A3Q4BDZ6</accession>
<dbReference type="Ensembl" id="ENSMMOT00000017453.1">
    <property type="protein sequence ID" value="ENSMMOP00000017170.1"/>
    <property type="gene ID" value="ENSMMOG00000013079.1"/>
</dbReference>
<dbReference type="GO" id="GO:0003676">
    <property type="term" value="F:nucleic acid binding"/>
    <property type="evidence" value="ECO:0007669"/>
    <property type="project" value="InterPro"/>
</dbReference>
<name>A0A3Q4BDZ6_MOLML</name>
<dbReference type="InterPro" id="IPR036397">
    <property type="entry name" value="RNaseH_sf"/>
</dbReference>
<dbReference type="AlphaFoldDB" id="A0A3Q4BDZ6"/>
<reference evidence="2" key="2">
    <citation type="submission" date="2025-09" db="UniProtKB">
        <authorList>
            <consortium name="Ensembl"/>
        </authorList>
    </citation>
    <scope>IDENTIFICATION</scope>
</reference>
<evidence type="ECO:0000313" key="3">
    <source>
        <dbReference type="Proteomes" id="UP000261620"/>
    </source>
</evidence>
<dbReference type="STRING" id="94237.ENSMMOP00000017170"/>
<feature type="domain" description="Integrase catalytic" evidence="1">
    <location>
        <begin position="1"/>
        <end position="124"/>
    </location>
</feature>
<dbReference type="SUPFAM" id="SSF53098">
    <property type="entry name" value="Ribonuclease H-like"/>
    <property type="match status" value="1"/>
</dbReference>
<dbReference type="InterPro" id="IPR012337">
    <property type="entry name" value="RNaseH-like_sf"/>
</dbReference>
<dbReference type="GO" id="GO:0015074">
    <property type="term" value="P:DNA integration"/>
    <property type="evidence" value="ECO:0007669"/>
    <property type="project" value="InterPro"/>
</dbReference>
<dbReference type="PROSITE" id="PS50994">
    <property type="entry name" value="INTEGRASE"/>
    <property type="match status" value="1"/>
</dbReference>
<evidence type="ECO:0000259" key="1">
    <source>
        <dbReference type="PROSITE" id="PS50994"/>
    </source>
</evidence>
<reference evidence="2" key="1">
    <citation type="submission" date="2025-08" db="UniProtKB">
        <authorList>
            <consortium name="Ensembl"/>
        </authorList>
    </citation>
    <scope>IDENTIFICATION</scope>
</reference>
<dbReference type="PANTHER" id="PTHR37984">
    <property type="entry name" value="PROTEIN CBG26694"/>
    <property type="match status" value="1"/>
</dbReference>
<proteinExistence type="predicted"/>
<organism evidence="2 3">
    <name type="scientific">Mola mola</name>
    <name type="common">Ocean sunfish</name>
    <name type="synonym">Tetraodon mola</name>
    <dbReference type="NCBI Taxonomy" id="94237"/>
    <lineage>
        <taxon>Eukaryota</taxon>
        <taxon>Metazoa</taxon>
        <taxon>Chordata</taxon>
        <taxon>Craniata</taxon>
        <taxon>Vertebrata</taxon>
        <taxon>Euteleostomi</taxon>
        <taxon>Actinopterygii</taxon>
        <taxon>Neopterygii</taxon>
        <taxon>Teleostei</taxon>
        <taxon>Neoteleostei</taxon>
        <taxon>Acanthomorphata</taxon>
        <taxon>Eupercaria</taxon>
        <taxon>Tetraodontiformes</taxon>
        <taxon>Molidae</taxon>
        <taxon>Mola</taxon>
    </lineage>
</organism>
<protein>
    <recommendedName>
        <fullName evidence="1">Integrase catalytic domain-containing protein</fullName>
    </recommendedName>
</protein>
<dbReference type="InterPro" id="IPR001584">
    <property type="entry name" value="Integrase_cat-core"/>
</dbReference>
<dbReference type="Proteomes" id="UP000261620">
    <property type="component" value="Unplaced"/>
</dbReference>
<dbReference type="Gene3D" id="3.30.420.10">
    <property type="entry name" value="Ribonuclease H-like superfamily/Ribonuclease H"/>
    <property type="match status" value="1"/>
</dbReference>
<dbReference type="PANTHER" id="PTHR37984:SF5">
    <property type="entry name" value="PROTEIN NYNRIN-LIKE"/>
    <property type="match status" value="1"/>
</dbReference>
<dbReference type="OMA" id="QCIEHRI"/>
<evidence type="ECO:0000313" key="2">
    <source>
        <dbReference type="Ensembl" id="ENSMMOP00000017170.1"/>
    </source>
</evidence>